<organism evidence="2 3">
    <name type="scientific">Rhizobium pisi</name>
    <dbReference type="NCBI Taxonomy" id="574561"/>
    <lineage>
        <taxon>Bacteria</taxon>
        <taxon>Pseudomonadati</taxon>
        <taxon>Pseudomonadota</taxon>
        <taxon>Alphaproteobacteria</taxon>
        <taxon>Hyphomicrobiales</taxon>
        <taxon>Rhizobiaceae</taxon>
        <taxon>Rhizobium/Agrobacterium group</taxon>
        <taxon>Rhizobium</taxon>
    </lineage>
</organism>
<comment type="caution">
    <text evidence="2">The sequence shown here is derived from an EMBL/GenBank/DDBJ whole genome shotgun (WGS) entry which is preliminary data.</text>
</comment>
<accession>A0A7W5BT34</accession>
<keyword evidence="1" id="KW-0732">Signal</keyword>
<dbReference type="RefSeq" id="WP_125849817.1">
    <property type="nucleotide sequence ID" value="NZ_JACHXH010000030.1"/>
</dbReference>
<proteinExistence type="predicted"/>
<gene>
    <name evidence="2" type="ORF">FHS26_006056</name>
</gene>
<name>A0A7W5BT34_9HYPH</name>
<keyword evidence="3" id="KW-1185">Reference proteome</keyword>
<evidence type="ECO:0000313" key="3">
    <source>
        <dbReference type="Proteomes" id="UP000518315"/>
    </source>
</evidence>
<feature type="chain" id="PRO_5030659153" evidence="1">
    <location>
        <begin position="21"/>
        <end position="106"/>
    </location>
</feature>
<sequence length="106" mass="12000">MKRRVAACAFLLVGGIGLLAADGGRADDIPFFARRDVPDYKASLEIREWWGEVKTFSRSVLHHKGWTKVEEVKAPVTTISYGNYFDNPFIGSQNRRMTKISRPHSC</sequence>
<dbReference type="Proteomes" id="UP000518315">
    <property type="component" value="Unassembled WGS sequence"/>
</dbReference>
<dbReference type="AlphaFoldDB" id="A0A7W5BT34"/>
<reference evidence="2 3" key="1">
    <citation type="submission" date="2020-08" db="EMBL/GenBank/DDBJ databases">
        <title>Genomic Encyclopedia of Type Strains, Phase III (KMG-III): the genomes of soil and plant-associated and newly described type strains.</title>
        <authorList>
            <person name="Whitman W."/>
        </authorList>
    </citation>
    <scope>NUCLEOTIDE SEQUENCE [LARGE SCALE GENOMIC DNA]</scope>
    <source>
        <strain evidence="2 3">CECT 4113</strain>
    </source>
</reference>
<dbReference type="EMBL" id="JACHXH010000030">
    <property type="protein sequence ID" value="MBB3138278.1"/>
    <property type="molecule type" value="Genomic_DNA"/>
</dbReference>
<evidence type="ECO:0000313" key="2">
    <source>
        <dbReference type="EMBL" id="MBB3138278.1"/>
    </source>
</evidence>
<evidence type="ECO:0000256" key="1">
    <source>
        <dbReference type="SAM" id="SignalP"/>
    </source>
</evidence>
<feature type="signal peptide" evidence="1">
    <location>
        <begin position="1"/>
        <end position="20"/>
    </location>
</feature>
<protein>
    <submittedName>
        <fullName evidence="2">Uncharacterized protein</fullName>
    </submittedName>
</protein>